<dbReference type="Proteomes" id="UP000217076">
    <property type="component" value="Unassembled WGS sequence"/>
</dbReference>
<evidence type="ECO:0000259" key="3">
    <source>
        <dbReference type="PROSITE" id="PS51112"/>
    </source>
</evidence>
<dbReference type="Gene3D" id="3.30.700.20">
    <property type="entry name" value="Hypothetical protein ph0010, domain 1"/>
    <property type="match status" value="1"/>
</dbReference>
<protein>
    <recommendedName>
        <fullName evidence="2">MEMO1 family protein SAMN05421742_101216</fullName>
    </recommendedName>
</protein>
<dbReference type="InterPro" id="IPR027485">
    <property type="entry name" value="AMMECR1_N"/>
</dbReference>
<evidence type="ECO:0000256" key="1">
    <source>
        <dbReference type="ARBA" id="ARBA00006315"/>
    </source>
</evidence>
<dbReference type="HAMAP" id="MF_00055">
    <property type="entry name" value="MEMO1"/>
    <property type="match status" value="1"/>
</dbReference>
<dbReference type="SUPFAM" id="SSF143447">
    <property type="entry name" value="AMMECR1-like"/>
    <property type="match status" value="1"/>
</dbReference>
<feature type="domain" description="AMMECR1" evidence="3">
    <location>
        <begin position="282"/>
        <end position="471"/>
    </location>
</feature>
<comment type="similarity">
    <text evidence="1 2">Belongs to the MEMO1 family.</text>
</comment>
<accession>A0A1G7U7K9</accession>
<dbReference type="EMBL" id="FNCV01000001">
    <property type="protein sequence ID" value="SDG42750.1"/>
    <property type="molecule type" value="Genomic_DNA"/>
</dbReference>
<dbReference type="NCBIfam" id="TIGR04335">
    <property type="entry name" value="AmmeMemoSam_A"/>
    <property type="match status" value="1"/>
</dbReference>
<dbReference type="Pfam" id="PF01875">
    <property type="entry name" value="Memo"/>
    <property type="match status" value="1"/>
</dbReference>
<sequence>MTALREPAVAGRFYPAEPELLSRTVRNHLAAARAPAHGGGAPKALIAPHAGYPFSGPVAGSVYARLAPLKGTVKRVILLGPSHRVAFKGMALSALDGYATPLGPVAVDGEARALAAGLPGVGLLEAAHGPEHSLEVHLPFLMETLDDFTLLPVVCGDAPAEQVAALLDTLWGGPETLIVISTDLSHYLDAAACRQLDDTTVAAIERLDPAAIGGEQACGRVPLRGLLTLAKRRGMTVETVDVRHSGDTAGPKDRVVGYGAFALYDPPPQSDAAGDLETLMEAHGAALLELASGSIAAGLAGDGKGPAPLPSAARAAALAEPGASFVTLTLDGRLRGCIGSPTAHRRLDLDVWANAWAAAFGDPRFAPLSAGEWPRVELSVSVLSRPEPFPVENRADLLARLRPGVDGLILSDQGRRALFLPQVWAQLPEPGVFLEHLLIKAGLPRDHWSAGLRAERFIARSVKGLAGAEGA</sequence>
<dbReference type="STRING" id="83401.SAMN05421742_101216"/>
<dbReference type="PANTHER" id="PTHR11060:SF0">
    <property type="entry name" value="PROTEIN MEMO1"/>
    <property type="match status" value="1"/>
</dbReference>
<dbReference type="InterPro" id="IPR002733">
    <property type="entry name" value="AMMECR1_domain"/>
</dbReference>
<dbReference type="InterPro" id="IPR036071">
    <property type="entry name" value="AMMECR1_dom_sf"/>
</dbReference>
<gene>
    <name evidence="4" type="ORF">SAMN05421742_101216</name>
</gene>
<dbReference type="Gene3D" id="3.30.1490.150">
    <property type="entry name" value="Hypothetical protein ph0010, domain 2"/>
    <property type="match status" value="1"/>
</dbReference>
<evidence type="ECO:0000313" key="4">
    <source>
        <dbReference type="EMBL" id="SDG42750.1"/>
    </source>
</evidence>
<dbReference type="PROSITE" id="PS51112">
    <property type="entry name" value="AMMECR1"/>
    <property type="match status" value="1"/>
</dbReference>
<dbReference type="CDD" id="cd07361">
    <property type="entry name" value="MEMO_like"/>
    <property type="match status" value="1"/>
</dbReference>
<dbReference type="InterPro" id="IPR002737">
    <property type="entry name" value="MEMO1_fam"/>
</dbReference>
<dbReference type="OrthoDB" id="9782820at2"/>
<dbReference type="NCBIfam" id="TIGR04336">
    <property type="entry name" value="AmmeMemoSam_B"/>
    <property type="match status" value="1"/>
</dbReference>
<name>A0A1G7U7K9_9PROT</name>
<dbReference type="Gene3D" id="3.40.830.10">
    <property type="entry name" value="LigB-like"/>
    <property type="match status" value="1"/>
</dbReference>
<evidence type="ECO:0000256" key="2">
    <source>
        <dbReference type="HAMAP-Rule" id="MF_00055"/>
    </source>
</evidence>
<reference evidence="5" key="1">
    <citation type="submission" date="2016-10" db="EMBL/GenBank/DDBJ databases">
        <authorList>
            <person name="Varghese N."/>
            <person name="Submissions S."/>
        </authorList>
    </citation>
    <scope>NUCLEOTIDE SEQUENCE [LARGE SCALE GENOMIC DNA]</scope>
    <source>
        <strain evidence="5">930I</strain>
    </source>
</reference>
<dbReference type="PANTHER" id="PTHR11060">
    <property type="entry name" value="PROTEIN MEMO1"/>
    <property type="match status" value="1"/>
</dbReference>
<keyword evidence="5" id="KW-1185">Reference proteome</keyword>
<evidence type="ECO:0000313" key="5">
    <source>
        <dbReference type="Proteomes" id="UP000217076"/>
    </source>
</evidence>
<dbReference type="InterPro" id="IPR027623">
    <property type="entry name" value="AmmeMemoSam_A"/>
</dbReference>
<dbReference type="AlphaFoldDB" id="A0A1G7U7K9"/>
<organism evidence="4 5">
    <name type="scientific">Roseospirillum parvum</name>
    <dbReference type="NCBI Taxonomy" id="83401"/>
    <lineage>
        <taxon>Bacteria</taxon>
        <taxon>Pseudomonadati</taxon>
        <taxon>Pseudomonadota</taxon>
        <taxon>Alphaproteobacteria</taxon>
        <taxon>Rhodospirillales</taxon>
        <taxon>Rhodospirillaceae</taxon>
        <taxon>Roseospirillum</taxon>
    </lineage>
</organism>
<dbReference type="Pfam" id="PF01871">
    <property type="entry name" value="AMMECR1"/>
    <property type="match status" value="1"/>
</dbReference>
<proteinExistence type="inferred from homology"/>
<dbReference type="RefSeq" id="WP_092614112.1">
    <property type="nucleotide sequence ID" value="NZ_FNCV01000001.1"/>
</dbReference>